<dbReference type="OrthoDB" id="10266999at2759"/>
<evidence type="ECO:0000256" key="1">
    <source>
        <dbReference type="SAM" id="MobiDB-lite"/>
    </source>
</evidence>
<feature type="region of interest" description="Disordered" evidence="1">
    <location>
        <begin position="149"/>
        <end position="168"/>
    </location>
</feature>
<dbReference type="Proteomes" id="UP000053815">
    <property type="component" value="Unassembled WGS sequence"/>
</dbReference>
<dbReference type="SUPFAM" id="SSF48097">
    <property type="entry name" value="Regulator of G-protein signaling, RGS"/>
    <property type="match status" value="1"/>
</dbReference>
<keyword evidence="4" id="KW-1185">Reference proteome</keyword>
<reference evidence="3" key="1">
    <citation type="submission" date="2014-09" db="EMBL/GenBank/DDBJ databases">
        <title>Draft genome sequence of an oleaginous Mucoromycotina fungus Mucor ambiguus NBRC6742.</title>
        <authorList>
            <person name="Takeda I."/>
            <person name="Yamane N."/>
            <person name="Morita T."/>
            <person name="Tamano K."/>
            <person name="Machida M."/>
            <person name="Baker S."/>
            <person name="Koike H."/>
        </authorList>
    </citation>
    <scope>NUCLEOTIDE SEQUENCE</scope>
    <source>
        <strain evidence="3">NBRC 6742</strain>
    </source>
</reference>
<evidence type="ECO:0000259" key="2">
    <source>
        <dbReference type="PROSITE" id="PS50132"/>
    </source>
</evidence>
<dbReference type="Gene3D" id="1.10.167.10">
    <property type="entry name" value="Regulator of G-protein Signalling 4, domain 2"/>
    <property type="match status" value="1"/>
</dbReference>
<gene>
    <name evidence="3" type="ORF">MAM1_0091d04879</name>
</gene>
<dbReference type="PROSITE" id="PS50132">
    <property type="entry name" value="RGS"/>
    <property type="match status" value="1"/>
</dbReference>
<dbReference type="CDD" id="cd07440">
    <property type="entry name" value="RGS"/>
    <property type="match status" value="1"/>
</dbReference>
<dbReference type="InterPro" id="IPR016137">
    <property type="entry name" value="RGS"/>
</dbReference>
<sequence length="290" mass="32606">MFGTDQIVPSLESILEDPASDTFKEFASYLHQSYCIENLAFWIATQDYYEECRKQVQHRLCEKMINLYIRPNSPQEINIPCDMRQTILDNYSQGNCHLHIFDDAAEAVLELMRVNSFLPWITTCCSTSTTNDSSLCSYSSSYDTIEHNNTNSNSSNHHHNSWPTPKPSTVHCNKKKFGVNNSPSTSSLTALSTSFSFTDKWNLMKLKQMSRRSCSSLDYSSSSASMVDDDRSAALFLDNTTISVSSATTSLPTSRYHYKSMLKRVKRSLLGAAAASAQNTILSDEGRTLK</sequence>
<dbReference type="AlphaFoldDB" id="A0A0C9MTJ8"/>
<protein>
    <recommendedName>
        <fullName evidence="2">RGS domain-containing protein</fullName>
    </recommendedName>
</protein>
<dbReference type="PANTHER" id="PTHR10845:SF267">
    <property type="entry name" value="REGULATOR OF G PROTEIN SIGNALING DOMAIN PROTEIN (AFU_ORTHOLOGUE AFUA_6G06860)"/>
    <property type="match status" value="1"/>
</dbReference>
<evidence type="ECO:0000313" key="3">
    <source>
        <dbReference type="EMBL" id="GAN05408.1"/>
    </source>
</evidence>
<organism evidence="3">
    <name type="scientific">Mucor ambiguus</name>
    <dbReference type="NCBI Taxonomy" id="91626"/>
    <lineage>
        <taxon>Eukaryota</taxon>
        <taxon>Fungi</taxon>
        <taxon>Fungi incertae sedis</taxon>
        <taxon>Mucoromycota</taxon>
        <taxon>Mucoromycotina</taxon>
        <taxon>Mucoromycetes</taxon>
        <taxon>Mucorales</taxon>
        <taxon>Mucorineae</taxon>
        <taxon>Mucoraceae</taxon>
        <taxon>Mucor</taxon>
    </lineage>
</organism>
<proteinExistence type="predicted"/>
<dbReference type="InterPro" id="IPR036305">
    <property type="entry name" value="RGS_sf"/>
</dbReference>
<evidence type="ECO:0000313" key="4">
    <source>
        <dbReference type="Proteomes" id="UP000053815"/>
    </source>
</evidence>
<dbReference type="Pfam" id="PF00615">
    <property type="entry name" value="RGS"/>
    <property type="match status" value="1"/>
</dbReference>
<feature type="domain" description="RGS" evidence="2">
    <location>
        <begin position="26"/>
        <end position="123"/>
    </location>
</feature>
<dbReference type="PANTHER" id="PTHR10845">
    <property type="entry name" value="REGULATOR OF G PROTEIN SIGNALING"/>
    <property type="match status" value="1"/>
</dbReference>
<dbReference type="SMART" id="SM00315">
    <property type="entry name" value="RGS"/>
    <property type="match status" value="1"/>
</dbReference>
<dbReference type="InterPro" id="IPR044926">
    <property type="entry name" value="RGS_subdomain_2"/>
</dbReference>
<dbReference type="EMBL" id="DF836380">
    <property type="protein sequence ID" value="GAN05408.1"/>
    <property type="molecule type" value="Genomic_DNA"/>
</dbReference>
<name>A0A0C9MTJ8_9FUNG</name>
<dbReference type="STRING" id="91626.A0A0C9MTJ8"/>
<accession>A0A0C9MTJ8</accession>